<dbReference type="InterPro" id="IPR005025">
    <property type="entry name" value="FMN_Rdtase-like_dom"/>
</dbReference>
<protein>
    <submittedName>
        <fullName evidence="4 5">Flavodoxin</fullName>
    </submittedName>
</protein>
<dbReference type="Proteomes" id="UP000180133">
    <property type="component" value="Unassembled WGS sequence"/>
</dbReference>
<keyword evidence="2" id="KW-0288">FMN</keyword>
<dbReference type="AlphaFoldDB" id="A0A2K7SX17"/>
<dbReference type="Pfam" id="PF03358">
    <property type="entry name" value="FMN_red"/>
    <property type="match status" value="1"/>
</dbReference>
<dbReference type="PANTHER" id="PTHR30546:SF23">
    <property type="entry name" value="FLAVOPROTEIN-LIKE PROTEIN YCP4-RELATED"/>
    <property type="match status" value="1"/>
</dbReference>
<dbReference type="OrthoDB" id="9801479at2"/>
<dbReference type="InterPro" id="IPR029039">
    <property type="entry name" value="Flavoprotein-like_sf"/>
</dbReference>
<evidence type="ECO:0000259" key="3">
    <source>
        <dbReference type="PROSITE" id="PS50902"/>
    </source>
</evidence>
<name>A0A2K7SX17_9VIBR</name>
<dbReference type="Proteomes" id="UP000572072">
    <property type="component" value="Unassembled WGS sequence"/>
</dbReference>
<proteinExistence type="predicted"/>
<dbReference type="RefSeq" id="WP_071235746.1">
    <property type="nucleotide sequence ID" value="NZ_CAJDZO010000003.1"/>
</dbReference>
<keyword evidence="1" id="KW-0285">Flavoprotein</keyword>
<dbReference type="PROSITE" id="PS50902">
    <property type="entry name" value="FLAVODOXIN_LIKE"/>
    <property type="match status" value="1"/>
</dbReference>
<accession>A0A2K7SX17</accession>
<dbReference type="InterPro" id="IPR008254">
    <property type="entry name" value="Flavodoxin/NO_synth"/>
</dbReference>
<comment type="caution">
    <text evidence="4">The sequence shown here is derived from an EMBL/GenBank/DDBJ whole genome shotgun (WGS) entry which is preliminary data.</text>
</comment>
<dbReference type="GO" id="GO:0016020">
    <property type="term" value="C:membrane"/>
    <property type="evidence" value="ECO:0007669"/>
    <property type="project" value="TreeGrafter"/>
</dbReference>
<gene>
    <name evidence="5" type="ORF">BI375_15415</name>
    <name evidence="4" type="ORF">F0262_23715</name>
</gene>
<dbReference type="SUPFAM" id="SSF52218">
    <property type="entry name" value="Flavoproteins"/>
    <property type="match status" value="1"/>
</dbReference>
<organism evidence="4 7">
    <name type="scientific">Vibrio rotiferianus</name>
    <dbReference type="NCBI Taxonomy" id="190895"/>
    <lineage>
        <taxon>Bacteria</taxon>
        <taxon>Pseudomonadati</taxon>
        <taxon>Pseudomonadota</taxon>
        <taxon>Gammaproteobacteria</taxon>
        <taxon>Vibrionales</taxon>
        <taxon>Vibrionaceae</taxon>
        <taxon>Vibrio</taxon>
    </lineage>
</organism>
<reference evidence="4 7" key="2">
    <citation type="submission" date="2019-08" db="EMBL/GenBank/DDBJ databases">
        <title>Draft genome sequencing and comparative genomics of hatchery-associated Vibrios.</title>
        <authorList>
            <person name="Kehlet-Delgado H."/>
            <person name="Mueller R.S."/>
        </authorList>
    </citation>
    <scope>NUCLEOTIDE SEQUENCE [LARGE SCALE GENOMIC DNA]</scope>
    <source>
        <strain evidence="4 7">00-78-3</strain>
    </source>
</reference>
<sequence>MPKVAIVYFTNTNITGQLAQAVAAGVESQGINVVSYRILGTDIITGRYQNSDLFQSIAQCDAIIFGSPTYMGSVAAQFKAFADASSEYWGEQGWSGKVAAGFTSGGALNGDQSTTLQYLLTLASQHGMIWVGLDSAHGFADKGINRLGTQLGVVSKAEDGQLHEVDAATARYLGHRVAHLVKRLAHPE</sequence>
<feature type="domain" description="Flavodoxin-like" evidence="3">
    <location>
        <begin position="4"/>
        <end position="173"/>
    </location>
</feature>
<evidence type="ECO:0000256" key="2">
    <source>
        <dbReference type="ARBA" id="ARBA00022643"/>
    </source>
</evidence>
<dbReference type="EMBL" id="MKFT01000005">
    <property type="protein sequence ID" value="OHY94493.1"/>
    <property type="molecule type" value="Genomic_DNA"/>
</dbReference>
<evidence type="ECO:0000313" key="6">
    <source>
        <dbReference type="Proteomes" id="UP000180133"/>
    </source>
</evidence>
<dbReference type="GO" id="GO:0010181">
    <property type="term" value="F:FMN binding"/>
    <property type="evidence" value="ECO:0007669"/>
    <property type="project" value="InterPro"/>
</dbReference>
<evidence type="ECO:0000313" key="7">
    <source>
        <dbReference type="Proteomes" id="UP000572072"/>
    </source>
</evidence>
<evidence type="ECO:0000313" key="5">
    <source>
        <dbReference type="EMBL" id="OHY94493.1"/>
    </source>
</evidence>
<dbReference type="Gene3D" id="3.40.50.360">
    <property type="match status" value="1"/>
</dbReference>
<dbReference type="PANTHER" id="PTHR30546">
    <property type="entry name" value="FLAVODOXIN-RELATED PROTEIN WRBA-RELATED"/>
    <property type="match status" value="1"/>
</dbReference>
<evidence type="ECO:0000256" key="1">
    <source>
        <dbReference type="ARBA" id="ARBA00022630"/>
    </source>
</evidence>
<dbReference type="EMBL" id="VTYN01000046">
    <property type="protein sequence ID" value="NOH51032.1"/>
    <property type="molecule type" value="Genomic_DNA"/>
</dbReference>
<dbReference type="GO" id="GO:0003955">
    <property type="term" value="F:NAD(P)H dehydrogenase (quinone) activity"/>
    <property type="evidence" value="ECO:0007669"/>
    <property type="project" value="TreeGrafter"/>
</dbReference>
<evidence type="ECO:0000313" key="4">
    <source>
        <dbReference type="EMBL" id="NOH51032.1"/>
    </source>
</evidence>
<keyword evidence="6" id="KW-1185">Reference proteome</keyword>
<reference evidence="5 6" key="1">
    <citation type="submission" date="2016-09" db="EMBL/GenBank/DDBJ databases">
        <title>Isolation, identification and antibiotic sensitivity analysis of bacterial pathogen from juvenile Hippocampus erectus with tail-rotted disease.</title>
        <authorList>
            <person name="Yang Q."/>
        </authorList>
    </citation>
    <scope>NUCLEOTIDE SEQUENCE [LARGE SCALE GENOMIC DNA]</scope>
    <source>
        <strain evidence="5 6">HM-10</strain>
    </source>
</reference>